<feature type="transmembrane region" description="Helical" evidence="5">
    <location>
        <begin position="763"/>
        <end position="783"/>
    </location>
</feature>
<feature type="region of interest" description="Disordered" evidence="4">
    <location>
        <begin position="992"/>
        <end position="1031"/>
    </location>
</feature>
<feature type="compositionally biased region" description="Low complexity" evidence="4">
    <location>
        <begin position="800"/>
        <end position="809"/>
    </location>
</feature>
<keyword evidence="5" id="KW-0812">Transmembrane</keyword>
<dbReference type="InterPro" id="IPR003598">
    <property type="entry name" value="Ig_sub2"/>
</dbReference>
<comment type="subcellular location">
    <subcellularLocation>
        <location evidence="1">Membrane</location>
        <topology evidence="1">Single-pass membrane protein</topology>
    </subcellularLocation>
</comment>
<organism evidence="8 9">
    <name type="scientific">Tigriopus californicus</name>
    <name type="common">Marine copepod</name>
    <dbReference type="NCBI Taxonomy" id="6832"/>
    <lineage>
        <taxon>Eukaryota</taxon>
        <taxon>Metazoa</taxon>
        <taxon>Ecdysozoa</taxon>
        <taxon>Arthropoda</taxon>
        <taxon>Crustacea</taxon>
        <taxon>Multicrustacea</taxon>
        <taxon>Hexanauplia</taxon>
        <taxon>Copepoda</taxon>
        <taxon>Harpacticoida</taxon>
        <taxon>Harpacticidae</taxon>
        <taxon>Tigriopus</taxon>
    </lineage>
</organism>
<feature type="compositionally biased region" description="Basic and acidic residues" evidence="4">
    <location>
        <begin position="998"/>
        <end position="1010"/>
    </location>
</feature>
<dbReference type="GO" id="GO:0016020">
    <property type="term" value="C:membrane"/>
    <property type="evidence" value="ECO:0007669"/>
    <property type="project" value="UniProtKB-SubCell"/>
</dbReference>
<dbReference type="OrthoDB" id="6371899at2759"/>
<dbReference type="SMART" id="SM00409">
    <property type="entry name" value="IG"/>
    <property type="match status" value="3"/>
</dbReference>
<dbReference type="Gene3D" id="2.60.40.10">
    <property type="entry name" value="Immunoglobulins"/>
    <property type="match status" value="5"/>
</dbReference>
<sequence>MGGQQLIPGNRGFLCLGIFTILNVYSSQSQSNPDDGQIEEQVTNSSGLLGRNARLPCDIRPPSPDHPLLLVIWFNEPSPDPIYSYDVRGNGVEIGRHWNDGINLGARARFDERARPFPLLWIEDLREDDEGVYRCRVDFKQAPTKNFQINLSVIVPPGRPLIHNERGILVEKVLGPYSEGVELMLTCSVGGGKPPPNLFWLINGRTVAESKSIQIQQKTLPDPTSRTNSVVSSSLLVGVVQRDDVDTTYTCLASNSNMTQASREEVKLEMNLLPIHVRITSPQTQLSADRVYDIHCITFGSRPSALVTWWLGNTQLLDHSTKPQNAGNVTESTLRFQPKVIDIGKLLRCRAENPVMPESQMEDIWRLDINYLPRVSLRFGSTLKPQNIKEGDDVYFECLVQAKPNVYKIEWKFNGRDLRQDVRNGVIMGNQSLVLQSLNRNATGHYQCLATNEEGTATSNQLRLDIKYKPVCADHQKLVYGVAHGEIASINCTVRSNPEDQLQFHWTFNSSSELNTLPESRFRTTGATSQLVYSLNTGRDYGTILCWAENQLGRQSVPCVFHLIPAVPPAAPLDCHLINLTSHSLVAKCRPGFDGGLPQHFQYEIYDLQGQSLATSISPVSTISTTIGNTEANQVGPKGGSRVAHENLKFRPEFQIDRIPPDTDFQLLIFAANAKGRSEPFPLRGRTRQASLLEQQQQQQQRGPQRGSLPPSSSSNARDQSDNAIKFSFSAESTLTEQGELKPRATLPEKQGAEGIEQRFQPYLSIMGGIGCGLVLMTLLILITMRLRFRPGGAGGGGSSPSSFQASQGRTWRTDSGEIVKLEDKDMDPLAPSPGPLSIATTVSQDHRTGSQASLLQRQPLQVRHHYATLPHNVPPAPPPRKPSTTLTSLSLRGMGRMASNRRSLGGDPRPDLVASTLPRNFHTKHPTSTSYDALQLLQNGLPSPPEPPSFQISALALDLPMSEIPPSLIDCDIVLPPPALYTLPRRTTPNSGIGGKMDNRTVRFMDGKSAKGKPAPLKRRKSKSHTESVV</sequence>
<feature type="domain" description="Ig-like" evidence="7">
    <location>
        <begin position="33"/>
        <end position="152"/>
    </location>
</feature>
<keyword evidence="9" id="KW-1185">Reference proteome</keyword>
<keyword evidence="5" id="KW-1133">Transmembrane helix</keyword>
<reference evidence="8 9" key="1">
    <citation type="journal article" date="2018" name="Nat. Ecol. Evol.">
        <title>Genomic signatures of mitonuclear coevolution across populations of Tigriopus californicus.</title>
        <authorList>
            <person name="Barreto F.S."/>
            <person name="Watson E.T."/>
            <person name="Lima T.G."/>
            <person name="Willett C.S."/>
            <person name="Edmands S."/>
            <person name="Li W."/>
            <person name="Burton R.S."/>
        </authorList>
    </citation>
    <scope>NUCLEOTIDE SEQUENCE [LARGE SCALE GENOMIC DNA]</scope>
    <source>
        <strain evidence="8 9">San Diego</strain>
    </source>
</reference>
<keyword evidence="3" id="KW-1015">Disulfide bond</keyword>
<dbReference type="OMA" id="NCHVIGG"/>
<dbReference type="AlphaFoldDB" id="A0A553P4C1"/>
<evidence type="ECO:0000256" key="5">
    <source>
        <dbReference type="SAM" id="Phobius"/>
    </source>
</evidence>
<feature type="domain" description="Ig-like" evidence="7">
    <location>
        <begin position="470"/>
        <end position="558"/>
    </location>
</feature>
<gene>
    <name evidence="8" type="ORF">TCAL_06727</name>
</gene>
<dbReference type="PROSITE" id="PS50835">
    <property type="entry name" value="IG_LIKE"/>
    <property type="match status" value="4"/>
</dbReference>
<dbReference type="PANTHER" id="PTHR23278">
    <property type="entry name" value="SIDESTEP PROTEIN"/>
    <property type="match status" value="1"/>
</dbReference>
<dbReference type="CDD" id="cd00096">
    <property type="entry name" value="Ig"/>
    <property type="match status" value="2"/>
</dbReference>
<dbReference type="SMART" id="SM00408">
    <property type="entry name" value="IGc2"/>
    <property type="match status" value="2"/>
</dbReference>
<feature type="compositionally biased region" description="Polar residues" evidence="4">
    <location>
        <begin position="839"/>
        <end position="853"/>
    </location>
</feature>
<dbReference type="InterPro" id="IPR003599">
    <property type="entry name" value="Ig_sub"/>
</dbReference>
<feature type="region of interest" description="Disordered" evidence="4">
    <location>
        <begin position="691"/>
        <end position="753"/>
    </location>
</feature>
<dbReference type="Pfam" id="PF13927">
    <property type="entry name" value="Ig_3"/>
    <property type="match status" value="1"/>
</dbReference>
<feature type="domain" description="Ig-like" evidence="7">
    <location>
        <begin position="373"/>
        <end position="465"/>
    </location>
</feature>
<dbReference type="SUPFAM" id="SSF48726">
    <property type="entry name" value="Immunoglobulin"/>
    <property type="match status" value="5"/>
</dbReference>
<proteinExistence type="predicted"/>
<accession>A0A553P4C1</accession>
<dbReference type="InterPro" id="IPR036179">
    <property type="entry name" value="Ig-like_dom_sf"/>
</dbReference>
<evidence type="ECO:0000256" key="3">
    <source>
        <dbReference type="ARBA" id="ARBA00023157"/>
    </source>
</evidence>
<dbReference type="Pfam" id="PF07679">
    <property type="entry name" value="I-set"/>
    <property type="match status" value="1"/>
</dbReference>
<evidence type="ECO:0000313" key="8">
    <source>
        <dbReference type="EMBL" id="TRY72534.1"/>
    </source>
</evidence>
<name>A0A553P4C1_TIGCA</name>
<evidence type="ECO:0000259" key="7">
    <source>
        <dbReference type="PROSITE" id="PS50835"/>
    </source>
</evidence>
<dbReference type="EMBL" id="VCGU01000008">
    <property type="protein sequence ID" value="TRY72534.1"/>
    <property type="molecule type" value="Genomic_DNA"/>
</dbReference>
<dbReference type="InterPro" id="IPR013162">
    <property type="entry name" value="CD80_C2-set"/>
</dbReference>
<evidence type="ECO:0000256" key="6">
    <source>
        <dbReference type="SAM" id="SignalP"/>
    </source>
</evidence>
<dbReference type="STRING" id="6832.A0A553P4C1"/>
<feature type="domain" description="Ig-like" evidence="7">
    <location>
        <begin position="160"/>
        <end position="267"/>
    </location>
</feature>
<feature type="chain" id="PRO_5021902230" description="Ig-like domain-containing protein" evidence="6">
    <location>
        <begin position="30"/>
        <end position="1031"/>
    </location>
</feature>
<keyword evidence="2 5" id="KW-0472">Membrane</keyword>
<evidence type="ECO:0000256" key="4">
    <source>
        <dbReference type="SAM" id="MobiDB-lite"/>
    </source>
</evidence>
<dbReference type="PANTHER" id="PTHR23278:SF19">
    <property type="entry name" value="OBSCURIN"/>
    <property type="match status" value="1"/>
</dbReference>
<keyword evidence="6" id="KW-0732">Signal</keyword>
<evidence type="ECO:0000313" key="9">
    <source>
        <dbReference type="Proteomes" id="UP000318571"/>
    </source>
</evidence>
<dbReference type="InterPro" id="IPR007110">
    <property type="entry name" value="Ig-like_dom"/>
</dbReference>
<comment type="caution">
    <text evidence="8">The sequence shown here is derived from an EMBL/GenBank/DDBJ whole genome shotgun (WGS) entry which is preliminary data.</text>
</comment>
<feature type="region of interest" description="Disordered" evidence="4">
    <location>
        <begin position="825"/>
        <end position="853"/>
    </location>
</feature>
<protein>
    <recommendedName>
        <fullName evidence="7">Ig-like domain-containing protein</fullName>
    </recommendedName>
</protein>
<dbReference type="Proteomes" id="UP000318571">
    <property type="component" value="Chromosome 7"/>
</dbReference>
<dbReference type="Pfam" id="PF08205">
    <property type="entry name" value="C2-set_2"/>
    <property type="match status" value="1"/>
</dbReference>
<dbReference type="InterPro" id="IPR013098">
    <property type="entry name" value="Ig_I-set"/>
</dbReference>
<feature type="signal peptide" evidence="6">
    <location>
        <begin position="1"/>
        <end position="29"/>
    </location>
</feature>
<feature type="region of interest" description="Disordered" evidence="4">
    <location>
        <begin position="793"/>
        <end position="813"/>
    </location>
</feature>
<evidence type="ECO:0000256" key="2">
    <source>
        <dbReference type="ARBA" id="ARBA00023136"/>
    </source>
</evidence>
<dbReference type="InterPro" id="IPR013783">
    <property type="entry name" value="Ig-like_fold"/>
</dbReference>
<evidence type="ECO:0000256" key="1">
    <source>
        <dbReference type="ARBA" id="ARBA00004167"/>
    </source>
</evidence>